<keyword evidence="7" id="KW-0539">Nucleus</keyword>
<accession>A0AAQ3MBQ3</accession>
<evidence type="ECO:0000256" key="10">
    <source>
        <dbReference type="SAM" id="MobiDB-lite"/>
    </source>
</evidence>
<keyword evidence="12" id="KW-1185">Reference proteome</keyword>
<dbReference type="FunFam" id="3.30.70.3250:FF:000004">
    <property type="entry name" value="Ribonuclease P/MRP protein subunit POP5"/>
    <property type="match status" value="1"/>
</dbReference>
<sequence>MVRIKHRYLLVNILYPDDTKSTLATNSPLPHTVQFHQPSPDTLTSKLLTRLLREGLSDYFGDYGAGRAAGSLQVKYFSPATSTAIIRVAREHYRLVWAVLTYLSFLPRPVERRCVMRIVRVSGTMRKAEEEAIRRARVAIQRATGVAKGERNEGVRNADMADWNGAKGIEDLDDDEEESDDGS</sequence>
<dbReference type="GO" id="GO:0004526">
    <property type="term" value="F:ribonuclease P activity"/>
    <property type="evidence" value="ECO:0007669"/>
    <property type="project" value="UniProtKB-EC"/>
</dbReference>
<dbReference type="Proteomes" id="UP001303373">
    <property type="component" value="Chromosome 13"/>
</dbReference>
<evidence type="ECO:0000256" key="9">
    <source>
        <dbReference type="ARBA" id="ARBA00055200"/>
    </source>
</evidence>
<dbReference type="GO" id="GO:0030681">
    <property type="term" value="C:multimeric ribonuclease P complex"/>
    <property type="evidence" value="ECO:0007669"/>
    <property type="project" value="TreeGrafter"/>
</dbReference>
<evidence type="ECO:0000256" key="7">
    <source>
        <dbReference type="ARBA" id="ARBA00023242"/>
    </source>
</evidence>
<dbReference type="GO" id="GO:0000460">
    <property type="term" value="P:maturation of 5.8S rRNA"/>
    <property type="evidence" value="ECO:0007669"/>
    <property type="project" value="UniProtKB-ARBA"/>
</dbReference>
<proteinExistence type="inferred from homology"/>
<protein>
    <recommendedName>
        <fullName evidence="8">Ribonuclease P/MRP protein subunit POP5</fullName>
        <ecNumber evidence="4">3.1.26.5</ecNumber>
    </recommendedName>
</protein>
<dbReference type="GO" id="GO:0005730">
    <property type="term" value="C:nucleolus"/>
    <property type="evidence" value="ECO:0007669"/>
    <property type="project" value="TreeGrafter"/>
</dbReference>
<name>A0AAQ3MBQ3_9PEZI</name>
<dbReference type="EMBL" id="CP138592">
    <property type="protein sequence ID" value="WPH04775.1"/>
    <property type="molecule type" value="Genomic_DNA"/>
</dbReference>
<evidence type="ECO:0000256" key="2">
    <source>
        <dbReference type="ARBA" id="ARBA00004123"/>
    </source>
</evidence>
<evidence type="ECO:0000313" key="11">
    <source>
        <dbReference type="EMBL" id="WPH04775.1"/>
    </source>
</evidence>
<dbReference type="InterPro" id="IPR038085">
    <property type="entry name" value="Rnp2-like_sf"/>
</dbReference>
<evidence type="ECO:0000256" key="5">
    <source>
        <dbReference type="ARBA" id="ARBA00022694"/>
    </source>
</evidence>
<keyword evidence="5" id="KW-0819">tRNA processing</keyword>
<reference evidence="11 12" key="1">
    <citation type="submission" date="2023-11" db="EMBL/GenBank/DDBJ databases">
        <title>An acidophilic fungus is an integral part of prey digestion in a carnivorous sundew plant.</title>
        <authorList>
            <person name="Tsai I.J."/>
        </authorList>
    </citation>
    <scope>NUCLEOTIDE SEQUENCE [LARGE SCALE GENOMIC DNA]</scope>
    <source>
        <strain evidence="11">169a</strain>
    </source>
</reference>
<organism evidence="11 12">
    <name type="scientific">Acrodontium crateriforme</name>
    <dbReference type="NCBI Taxonomy" id="150365"/>
    <lineage>
        <taxon>Eukaryota</taxon>
        <taxon>Fungi</taxon>
        <taxon>Dikarya</taxon>
        <taxon>Ascomycota</taxon>
        <taxon>Pezizomycotina</taxon>
        <taxon>Dothideomycetes</taxon>
        <taxon>Dothideomycetidae</taxon>
        <taxon>Mycosphaerellales</taxon>
        <taxon>Teratosphaeriaceae</taxon>
        <taxon>Acrodontium</taxon>
    </lineage>
</organism>
<evidence type="ECO:0000256" key="4">
    <source>
        <dbReference type="ARBA" id="ARBA00012179"/>
    </source>
</evidence>
<feature type="compositionally biased region" description="Acidic residues" evidence="10">
    <location>
        <begin position="171"/>
        <end position="183"/>
    </location>
</feature>
<comment type="function">
    <text evidence="9">Component of ribonuclease P, a protein complex that generates mature tRNA molecules by cleaving their 5'-ends. Also a component of RNase MRP, which cleaves pre-rRNA sequences.</text>
</comment>
<keyword evidence="6" id="KW-0378">Hydrolase</keyword>
<gene>
    <name evidence="11" type="ORF">R9X50_00767000</name>
</gene>
<dbReference type="SUPFAM" id="SSF160350">
    <property type="entry name" value="Rnp2-like"/>
    <property type="match status" value="1"/>
</dbReference>
<evidence type="ECO:0000256" key="8">
    <source>
        <dbReference type="ARBA" id="ARBA00044198"/>
    </source>
</evidence>
<comment type="catalytic activity">
    <reaction evidence="1">
        <text>Endonucleolytic cleavage of RNA, removing 5'-extranucleotides from tRNA precursor.</text>
        <dbReference type="EC" id="3.1.26.5"/>
    </reaction>
</comment>
<dbReference type="Gene3D" id="3.30.70.3250">
    <property type="entry name" value="Ribonuclease P, Pop5 subunit"/>
    <property type="match status" value="1"/>
</dbReference>
<dbReference type="PANTHER" id="PTHR15441">
    <property type="entry name" value="RIBONUCLEASE P PROTEIN SUBUNIT P14"/>
    <property type="match status" value="1"/>
</dbReference>
<dbReference type="InterPro" id="IPR002759">
    <property type="entry name" value="Pop5/Rpp14/Rnp2-like"/>
</dbReference>
<dbReference type="GO" id="GO:0001682">
    <property type="term" value="P:tRNA 5'-leader removal"/>
    <property type="evidence" value="ECO:0007669"/>
    <property type="project" value="InterPro"/>
</dbReference>
<dbReference type="Pfam" id="PF01900">
    <property type="entry name" value="RNase_P_Rpp14"/>
    <property type="match status" value="1"/>
</dbReference>
<comment type="subcellular location">
    <subcellularLocation>
        <location evidence="2">Nucleus</location>
    </subcellularLocation>
</comment>
<evidence type="ECO:0000313" key="12">
    <source>
        <dbReference type="Proteomes" id="UP001303373"/>
    </source>
</evidence>
<evidence type="ECO:0000256" key="3">
    <source>
        <dbReference type="ARBA" id="ARBA00010800"/>
    </source>
</evidence>
<evidence type="ECO:0000256" key="6">
    <source>
        <dbReference type="ARBA" id="ARBA00022801"/>
    </source>
</evidence>
<dbReference type="AlphaFoldDB" id="A0AAQ3MBQ3"/>
<dbReference type="PANTHER" id="PTHR15441:SF2">
    <property type="entry name" value="RIBONUCLEASE P_MRP PROTEIN SUBUNIT POP5"/>
    <property type="match status" value="1"/>
</dbReference>
<comment type="similarity">
    <text evidence="3">Belongs to the eukaryotic/archaeal RNase P protein component 2 family.</text>
</comment>
<evidence type="ECO:0000256" key="1">
    <source>
        <dbReference type="ARBA" id="ARBA00000928"/>
    </source>
</evidence>
<dbReference type="GO" id="GO:0033204">
    <property type="term" value="F:ribonuclease P RNA binding"/>
    <property type="evidence" value="ECO:0007669"/>
    <property type="project" value="TreeGrafter"/>
</dbReference>
<feature type="region of interest" description="Disordered" evidence="10">
    <location>
        <begin position="151"/>
        <end position="183"/>
    </location>
</feature>
<dbReference type="EC" id="3.1.26.5" evidence="4"/>
<dbReference type="GO" id="GO:0000172">
    <property type="term" value="C:ribonuclease MRP complex"/>
    <property type="evidence" value="ECO:0007669"/>
    <property type="project" value="UniProtKB-ARBA"/>
</dbReference>